<dbReference type="SUPFAM" id="SSF50475">
    <property type="entry name" value="FMN-binding split barrel"/>
    <property type="match status" value="1"/>
</dbReference>
<accession>A0A2R3Z5M2</accession>
<gene>
    <name evidence="1" type="ORF">C7S20_10010</name>
</gene>
<dbReference type="Gene3D" id="2.30.110.10">
    <property type="entry name" value="Electron Transport, Fmn-binding Protein, Chain A"/>
    <property type="match status" value="1"/>
</dbReference>
<dbReference type="KEGG" id="grs:C7S20_10010"/>
<dbReference type="InterPro" id="IPR012349">
    <property type="entry name" value="Split_barrel_FMN-bd"/>
</dbReference>
<dbReference type="RefSeq" id="WP_107012348.1">
    <property type="nucleotide sequence ID" value="NZ_CP028136.1"/>
</dbReference>
<dbReference type="AlphaFoldDB" id="A0A2R3Z5M2"/>
<dbReference type="InterPro" id="IPR024747">
    <property type="entry name" value="Pyridox_Oxase-rel"/>
</dbReference>
<protein>
    <submittedName>
        <fullName evidence="1">Flavin mononucleotide-binding protein</fullName>
    </submittedName>
</protein>
<sequence>MRKDLNNEQCLEMLRNNYVGRLGYIFEKRPFVVPITYFYSEENNSVIGYSGKGQKLKALRKNKFISLEIDEIESIDHWRSVLVHGEFEELHQTEAKYLLHAFALGVEKLIAKKEKRELHAISEFSTRIIKEEIPIVFRIKDLEWTGKYRDQE</sequence>
<evidence type="ECO:0000313" key="1">
    <source>
        <dbReference type="EMBL" id="AVR45571.1"/>
    </source>
</evidence>
<name>A0A2R3Z5M2_9FLAO</name>
<dbReference type="Proteomes" id="UP000241507">
    <property type="component" value="Chromosome"/>
</dbReference>
<organism evidence="1 2">
    <name type="scientific">Christiangramia fulva</name>
    <dbReference type="NCBI Taxonomy" id="2126553"/>
    <lineage>
        <taxon>Bacteria</taxon>
        <taxon>Pseudomonadati</taxon>
        <taxon>Bacteroidota</taxon>
        <taxon>Flavobacteriia</taxon>
        <taxon>Flavobacteriales</taxon>
        <taxon>Flavobacteriaceae</taxon>
        <taxon>Christiangramia</taxon>
    </lineage>
</organism>
<proteinExistence type="predicted"/>
<reference evidence="2" key="1">
    <citation type="submission" date="2018-03" db="EMBL/GenBank/DDBJ databases">
        <title>Gramella fulva sp. nov., isolated from a dry surface of tidal flat.</title>
        <authorList>
            <person name="Hwang S.H."/>
            <person name="Hwang W.M."/>
            <person name="Kang K."/>
            <person name="Ahn T.-Y."/>
        </authorList>
    </citation>
    <scope>NUCLEOTIDE SEQUENCE [LARGE SCALE GENOMIC DNA]</scope>
    <source>
        <strain evidence="2">SH35</strain>
    </source>
</reference>
<dbReference type="OrthoDB" id="9794935at2"/>
<evidence type="ECO:0000313" key="2">
    <source>
        <dbReference type="Proteomes" id="UP000241507"/>
    </source>
</evidence>
<keyword evidence="2" id="KW-1185">Reference proteome</keyword>
<dbReference type="EMBL" id="CP028136">
    <property type="protein sequence ID" value="AVR45571.1"/>
    <property type="molecule type" value="Genomic_DNA"/>
</dbReference>
<dbReference type="Pfam" id="PF12900">
    <property type="entry name" value="Pyridox_ox_2"/>
    <property type="match status" value="1"/>
</dbReference>